<comment type="similarity">
    <text evidence="2">Belongs to the paired homeobox family.</text>
</comment>
<dbReference type="InterPro" id="IPR009057">
    <property type="entry name" value="Homeodomain-like_sf"/>
</dbReference>
<feature type="region of interest" description="Disordered" evidence="10">
    <location>
        <begin position="383"/>
        <end position="426"/>
    </location>
</feature>
<organism evidence="12 13">
    <name type="scientific">Polypedilum vanderplanki</name>
    <name type="common">Sleeping chironomid midge</name>
    <dbReference type="NCBI Taxonomy" id="319348"/>
    <lineage>
        <taxon>Eukaryota</taxon>
        <taxon>Metazoa</taxon>
        <taxon>Ecdysozoa</taxon>
        <taxon>Arthropoda</taxon>
        <taxon>Hexapoda</taxon>
        <taxon>Insecta</taxon>
        <taxon>Pterygota</taxon>
        <taxon>Neoptera</taxon>
        <taxon>Endopterygota</taxon>
        <taxon>Diptera</taxon>
        <taxon>Nematocera</taxon>
        <taxon>Chironomoidea</taxon>
        <taxon>Chironomidae</taxon>
        <taxon>Chironominae</taxon>
        <taxon>Polypedilum</taxon>
        <taxon>Polypedilum</taxon>
    </lineage>
</organism>
<evidence type="ECO:0000259" key="11">
    <source>
        <dbReference type="PROSITE" id="PS50071"/>
    </source>
</evidence>
<accession>A0A9J6BSQ5</accession>
<reference evidence="12" key="1">
    <citation type="submission" date="2021-03" db="EMBL/GenBank/DDBJ databases">
        <title>Chromosome level genome of the anhydrobiotic midge Polypedilum vanderplanki.</title>
        <authorList>
            <person name="Yoshida Y."/>
            <person name="Kikawada T."/>
            <person name="Gusev O."/>
        </authorList>
    </citation>
    <scope>NUCLEOTIDE SEQUENCE</scope>
    <source>
        <strain evidence="12">NIAS01</strain>
        <tissue evidence="12">Whole body or cell culture</tissue>
    </source>
</reference>
<dbReference type="GO" id="GO:0003677">
    <property type="term" value="F:DNA binding"/>
    <property type="evidence" value="ECO:0007669"/>
    <property type="project" value="UniProtKB-UniRule"/>
</dbReference>
<comment type="caution">
    <text evidence="12">The sequence shown here is derived from an EMBL/GenBank/DDBJ whole genome shotgun (WGS) entry which is preliminary data.</text>
</comment>
<feature type="region of interest" description="Disordered" evidence="10">
    <location>
        <begin position="311"/>
        <end position="370"/>
    </location>
</feature>
<keyword evidence="5 8" id="KW-0238">DNA-binding</keyword>
<comment type="similarity">
    <text evidence="3">Belongs to the SKP1 family.</text>
</comment>
<feature type="DNA-binding region" description="Homeobox" evidence="8">
    <location>
        <begin position="425"/>
        <end position="484"/>
    </location>
</feature>
<dbReference type="CDD" id="cd00086">
    <property type="entry name" value="homeodomain"/>
    <property type="match status" value="1"/>
</dbReference>
<dbReference type="OrthoDB" id="6159439at2759"/>
<dbReference type="EMBL" id="JADBJN010000003">
    <property type="protein sequence ID" value="KAG5672637.1"/>
    <property type="molecule type" value="Genomic_DNA"/>
</dbReference>
<dbReference type="FunFam" id="1.10.10.60:FF:000138">
    <property type="entry name" value="Homeobox protein prophet of Pit-1"/>
    <property type="match status" value="1"/>
</dbReference>
<keyword evidence="7 8" id="KW-0539">Nucleus</keyword>
<dbReference type="SMART" id="SM00389">
    <property type="entry name" value="HOX"/>
    <property type="match status" value="1"/>
</dbReference>
<dbReference type="AlphaFoldDB" id="A0A9J6BSQ5"/>
<evidence type="ECO:0000313" key="12">
    <source>
        <dbReference type="EMBL" id="KAG5672637.1"/>
    </source>
</evidence>
<evidence type="ECO:0000256" key="4">
    <source>
        <dbReference type="ARBA" id="ARBA00022786"/>
    </source>
</evidence>
<dbReference type="InterPro" id="IPR016073">
    <property type="entry name" value="Skp1_comp_POZ"/>
</dbReference>
<feature type="compositionally biased region" description="Polar residues" evidence="10">
    <location>
        <begin position="311"/>
        <end position="349"/>
    </location>
</feature>
<dbReference type="PROSITE" id="PS00027">
    <property type="entry name" value="HOMEOBOX_1"/>
    <property type="match status" value="1"/>
</dbReference>
<sequence>MQNIKLQSSDSEIFECDLAVAKCSGTIRTMLEDLGIDESSEDEVVPLPNVNSAILRKVIQFCTYHKDDPVPSSTDDDENKEKRTDDITSWDADFLKVDQGTLFELILAANYLDIRSLLDVTCKTVANMIKGKTPDEIRKTFNIKNDFSPAEEEQVRKENTWCEENIIKNIKYTPSDITVKLDFKQNCAAASGNSVVNSSNTSSLGLGPISPTDSQQFNIFPAIFSRQLNFSTGNCNQQKFMIHNSMEELRPNLVGGLLGLQQGLIEDHHNQIPHNNSDTKFMSLQENHNRYENRLLGLSQESRNSSLASLAGNTTLNLPNGNDTNKASNQRKCSSTPEDFNSLYGSTLDNTHHHTPAHTPPNPNRLSDHNHSAITAEGAFKKLKPEPNSGISSVSGSGISSPGSGISLPHAGHTPTTVSCPTPARRRHRTTFTQEQLAELEAAFAKSHYPDIYCREELARTTKLNEARIQVWFQNRRAKYRKQEKQLQKALAPSVIPSCNGMMRNIQGYSVSRSYQPYPHPNSINRYPQDLFQMGASSYPGMTQPFSMSHSSNMSSVGVRQDSMSMSAAEDEWYNKSLSALRMNSSHHPNLSAPMLQYQT</sequence>
<dbReference type="InterPro" id="IPR011333">
    <property type="entry name" value="SKP1/BTB/POZ_sf"/>
</dbReference>
<dbReference type="Gene3D" id="3.30.710.10">
    <property type="entry name" value="Potassium Channel Kv1.1, Chain A"/>
    <property type="match status" value="1"/>
</dbReference>
<evidence type="ECO:0000313" key="13">
    <source>
        <dbReference type="Proteomes" id="UP001107558"/>
    </source>
</evidence>
<dbReference type="Pfam" id="PF00046">
    <property type="entry name" value="Homeodomain"/>
    <property type="match status" value="1"/>
</dbReference>
<dbReference type="GO" id="GO:0000981">
    <property type="term" value="F:DNA-binding transcription factor activity, RNA polymerase II-specific"/>
    <property type="evidence" value="ECO:0007669"/>
    <property type="project" value="InterPro"/>
</dbReference>
<dbReference type="InterPro" id="IPR001232">
    <property type="entry name" value="SKP1-like"/>
</dbReference>
<dbReference type="FunFam" id="3.30.710.10:FF:000018">
    <property type="entry name" value="S-phase kinase-associated protein 1"/>
    <property type="match status" value="1"/>
</dbReference>
<dbReference type="SUPFAM" id="SSF81382">
    <property type="entry name" value="Skp1 dimerisation domain-like"/>
    <property type="match status" value="1"/>
</dbReference>
<keyword evidence="13" id="KW-1185">Reference proteome</keyword>
<feature type="compositionally biased region" description="Low complexity" evidence="10">
    <location>
        <begin position="389"/>
        <end position="407"/>
    </location>
</feature>
<evidence type="ECO:0000256" key="5">
    <source>
        <dbReference type="ARBA" id="ARBA00023125"/>
    </source>
</evidence>
<dbReference type="GO" id="GO:0007399">
    <property type="term" value="P:nervous system development"/>
    <property type="evidence" value="ECO:0007669"/>
    <property type="project" value="UniProtKB-ARBA"/>
</dbReference>
<keyword evidence="6 8" id="KW-0371">Homeobox</keyword>
<evidence type="ECO:0000256" key="10">
    <source>
        <dbReference type="SAM" id="MobiDB-lite"/>
    </source>
</evidence>
<dbReference type="SUPFAM" id="SSF46689">
    <property type="entry name" value="Homeodomain-like"/>
    <property type="match status" value="1"/>
</dbReference>
<dbReference type="Pfam" id="PF03931">
    <property type="entry name" value="Skp1_POZ"/>
    <property type="match status" value="1"/>
</dbReference>
<comment type="subcellular location">
    <subcellularLocation>
        <location evidence="1 8 9">Nucleus</location>
    </subcellularLocation>
</comment>
<dbReference type="GO" id="GO:0006511">
    <property type="term" value="P:ubiquitin-dependent protein catabolic process"/>
    <property type="evidence" value="ECO:0007669"/>
    <property type="project" value="InterPro"/>
</dbReference>
<protein>
    <recommendedName>
        <fullName evidence="11">Homeobox domain-containing protein</fullName>
    </recommendedName>
</protein>
<dbReference type="InterPro" id="IPR017970">
    <property type="entry name" value="Homeobox_CS"/>
</dbReference>
<proteinExistence type="inferred from homology"/>
<dbReference type="SMART" id="SM00512">
    <property type="entry name" value="Skp1"/>
    <property type="match status" value="1"/>
</dbReference>
<dbReference type="CDD" id="cd18322">
    <property type="entry name" value="BTB_POZ_SKP1"/>
    <property type="match status" value="1"/>
</dbReference>
<evidence type="ECO:0000256" key="2">
    <source>
        <dbReference type="ARBA" id="ARBA00005733"/>
    </source>
</evidence>
<dbReference type="PROSITE" id="PS50071">
    <property type="entry name" value="HOMEOBOX_2"/>
    <property type="match status" value="1"/>
</dbReference>
<dbReference type="Pfam" id="PF01466">
    <property type="entry name" value="Skp1"/>
    <property type="match status" value="1"/>
</dbReference>
<dbReference type="InterPro" id="IPR016072">
    <property type="entry name" value="Skp1_comp_dimer"/>
</dbReference>
<dbReference type="InterPro" id="IPR016897">
    <property type="entry name" value="SKP1"/>
</dbReference>
<evidence type="ECO:0000256" key="8">
    <source>
        <dbReference type="PROSITE-ProRule" id="PRU00108"/>
    </source>
</evidence>
<name>A0A9J6BSQ5_POLVA</name>
<evidence type="ECO:0000256" key="7">
    <source>
        <dbReference type="ARBA" id="ARBA00023242"/>
    </source>
</evidence>
<evidence type="ECO:0000256" key="3">
    <source>
        <dbReference type="ARBA" id="ARBA00009993"/>
    </source>
</evidence>
<evidence type="ECO:0000256" key="9">
    <source>
        <dbReference type="RuleBase" id="RU000682"/>
    </source>
</evidence>
<evidence type="ECO:0000256" key="1">
    <source>
        <dbReference type="ARBA" id="ARBA00004123"/>
    </source>
</evidence>
<dbReference type="Proteomes" id="UP001107558">
    <property type="component" value="Chromosome 3"/>
</dbReference>
<dbReference type="PANTHER" id="PTHR11165">
    <property type="entry name" value="SKP1"/>
    <property type="match status" value="1"/>
</dbReference>
<dbReference type="InterPro" id="IPR036296">
    <property type="entry name" value="SKP1-like_dim_sf"/>
</dbReference>
<feature type="domain" description="Homeobox" evidence="11">
    <location>
        <begin position="423"/>
        <end position="483"/>
    </location>
</feature>
<evidence type="ECO:0000256" key="6">
    <source>
        <dbReference type="ARBA" id="ARBA00023155"/>
    </source>
</evidence>
<dbReference type="SUPFAM" id="SSF54695">
    <property type="entry name" value="POZ domain"/>
    <property type="match status" value="1"/>
</dbReference>
<dbReference type="InterPro" id="IPR001356">
    <property type="entry name" value="HD"/>
</dbReference>
<dbReference type="Gene3D" id="1.10.10.60">
    <property type="entry name" value="Homeodomain-like"/>
    <property type="match status" value="1"/>
</dbReference>
<gene>
    <name evidence="12" type="ORF">PVAND_002750</name>
</gene>
<dbReference type="GO" id="GO:0005634">
    <property type="term" value="C:nucleus"/>
    <property type="evidence" value="ECO:0007669"/>
    <property type="project" value="UniProtKB-SubCell"/>
</dbReference>
<keyword evidence="4" id="KW-0833">Ubl conjugation pathway</keyword>